<feature type="domain" description="Expansin-like CBD" evidence="10">
    <location>
        <begin position="615"/>
        <end position="693"/>
    </location>
</feature>
<dbReference type="InterPro" id="IPR036749">
    <property type="entry name" value="Expansin_CBD_sf"/>
</dbReference>
<evidence type="ECO:0000256" key="7">
    <source>
        <dbReference type="SAM" id="MobiDB-lite"/>
    </source>
</evidence>
<organism evidence="11 12">
    <name type="scientific">Micractinium conductrix</name>
    <dbReference type="NCBI Taxonomy" id="554055"/>
    <lineage>
        <taxon>Eukaryota</taxon>
        <taxon>Viridiplantae</taxon>
        <taxon>Chlorophyta</taxon>
        <taxon>core chlorophytes</taxon>
        <taxon>Trebouxiophyceae</taxon>
        <taxon>Chlorellales</taxon>
        <taxon>Chlorellaceae</taxon>
        <taxon>Chlorella clade</taxon>
        <taxon>Micractinium</taxon>
    </lineage>
</organism>
<sequence>MPASQSSHGAALRPGAARQLAAVALLLALTLPSPAAAVRSLSDWVGDAMITHFGGAQDGMDPSSPSFGTQKGSCGYGVIRKDQYPYFSTAAFAPSNPFYQADDLNACGQCFQIACADDRPGVCKTDSAGKPLSVLVMISDECPECGTQHIDVQSLAFAKMADPALGRIKVQYRRVQCAPPEPMQVSVMDFRGAGGWLRLGITNTGGRAAISSVAVKGSGASDWKAMKNSWGATWELPSAPAPPLSFKIVGDDGEEVVAENVVDAGGIAGGVGAAKAFETGVQFSISDPAFGKVKAFDGASDPMLVTSDTPGATDGGAVPAGGAAAGASASAGSKAPPATEPPAAAGAASSASAGKCRDTPTPDGNTCEQQKAWGKCSEKWISDNGYCRCTCGGKAGGSGAPLAPKVQAFSGPAAPKKGRKLLQAAARRATCQGRAAGQLAAVALLLVLTLAAPPPAAAVRSLSDWVGDAMITHFGGAQDGMDPSSPSFGTQKGSCGYGVIPKEQYPYFSTAAFAPSNPFYQADELHACGQCFQITCADGPGVCKTDSAGKPLSVLVMISDECPECGTQHIDVQSLAFAKMADPALGRIKVQYRRVECTPPEPMEVSVLDYRGAGGWLRLGITNTGGRAAVSSVAVKGGASDWQPMTNSWGATWELPSAPAPPLSFKIVGDDGEEVTAENVVDAGGIAGGVGAAKAFETGVQFSISDPAFGKVKAFDGASDPMLVTSDTPGATDGGAAPAGGAAAGASASAGSKAPPATEPPAAAGAASSASAGKCRDPPTPDGNTCEQQKAWGKCSEKWISDNGYCRCTCGGKAGGSGAPAAAPDVQAFSGPVAPKSGRKLLRR</sequence>
<evidence type="ECO:0000256" key="5">
    <source>
        <dbReference type="ARBA" id="ARBA00022729"/>
    </source>
</evidence>
<dbReference type="InterPro" id="IPR007117">
    <property type="entry name" value="Expansin_CBD"/>
</dbReference>
<dbReference type="GO" id="GO:0009664">
    <property type="term" value="P:plant-type cell wall organization"/>
    <property type="evidence" value="ECO:0007669"/>
    <property type="project" value="InterPro"/>
</dbReference>
<comment type="similarity">
    <text evidence="3">Belongs to the expansin family. Expansin A subfamily.</text>
</comment>
<dbReference type="PANTHER" id="PTHR31867">
    <property type="entry name" value="EXPANSIN-A15"/>
    <property type="match status" value="1"/>
</dbReference>
<feature type="compositionally biased region" description="Low complexity" evidence="7">
    <location>
        <begin position="309"/>
        <end position="353"/>
    </location>
</feature>
<protein>
    <submittedName>
        <fullName evidence="11">Barwin-like endoglucanase</fullName>
    </submittedName>
</protein>
<evidence type="ECO:0000256" key="8">
    <source>
        <dbReference type="SAM" id="SignalP"/>
    </source>
</evidence>
<keyword evidence="4" id="KW-0134">Cell wall</keyword>
<feature type="domain" description="Expansin-like CBD" evidence="10">
    <location>
        <begin position="195"/>
        <end position="274"/>
    </location>
</feature>
<feature type="compositionally biased region" description="Low complexity" evidence="7">
    <location>
        <begin position="725"/>
        <end position="772"/>
    </location>
</feature>
<evidence type="ECO:0000256" key="6">
    <source>
        <dbReference type="ARBA" id="ARBA00023136"/>
    </source>
</evidence>
<keyword evidence="6" id="KW-0472">Membrane</keyword>
<dbReference type="InterPro" id="IPR036908">
    <property type="entry name" value="RlpA-like_sf"/>
</dbReference>
<dbReference type="InterPro" id="IPR009009">
    <property type="entry name" value="RlpA-like_DPBB"/>
</dbReference>
<dbReference type="EMBL" id="LHPF02000051">
    <property type="protein sequence ID" value="PSC67662.1"/>
    <property type="molecule type" value="Genomic_DNA"/>
</dbReference>
<dbReference type="STRING" id="554055.A0A2P6V0P3"/>
<dbReference type="GO" id="GO:0005576">
    <property type="term" value="C:extracellular region"/>
    <property type="evidence" value="ECO:0007669"/>
    <property type="project" value="InterPro"/>
</dbReference>
<accession>A0A2P6V0P3</accession>
<feature type="domain" description="Expansin-like EG45" evidence="9">
    <location>
        <begin position="492"/>
        <end position="602"/>
    </location>
</feature>
<dbReference type="PRINTS" id="PR01225">
    <property type="entry name" value="EXPANSNFAMLY"/>
</dbReference>
<comment type="subcellular location">
    <subcellularLocation>
        <location evidence="1">Membrane</location>
        <topology evidence="1">Peripheral membrane protein</topology>
    </subcellularLocation>
    <subcellularLocation>
        <location evidence="2">Secreted</location>
        <location evidence="2">Cell wall</location>
    </subcellularLocation>
</comment>
<name>A0A2P6V0P3_9CHLO</name>
<evidence type="ECO:0000259" key="9">
    <source>
        <dbReference type="PROSITE" id="PS50842"/>
    </source>
</evidence>
<evidence type="ECO:0000256" key="1">
    <source>
        <dbReference type="ARBA" id="ARBA00004170"/>
    </source>
</evidence>
<dbReference type="AlphaFoldDB" id="A0A2P6V0P3"/>
<reference evidence="11 12" key="1">
    <citation type="journal article" date="2018" name="Plant J.">
        <title>Genome sequences of Chlorella sorokiniana UTEX 1602 and Micractinium conductrix SAG 241.80: implications to maltose excretion by a green alga.</title>
        <authorList>
            <person name="Arriola M.B."/>
            <person name="Velmurugan N."/>
            <person name="Zhang Y."/>
            <person name="Plunkett M.H."/>
            <person name="Hondzo H."/>
            <person name="Barney B.M."/>
        </authorList>
    </citation>
    <scope>NUCLEOTIDE SEQUENCE [LARGE SCALE GENOMIC DNA]</scope>
    <source>
        <strain evidence="11 12">SAG 241.80</strain>
    </source>
</reference>
<dbReference type="SMART" id="SM00837">
    <property type="entry name" value="DPBB_1"/>
    <property type="match status" value="2"/>
</dbReference>
<dbReference type="Proteomes" id="UP000239649">
    <property type="component" value="Unassembled WGS sequence"/>
</dbReference>
<dbReference type="Gene3D" id="2.60.40.760">
    <property type="entry name" value="Expansin, cellulose-binding-like domain"/>
    <property type="match status" value="2"/>
</dbReference>
<feature type="chain" id="PRO_5015126063" evidence="8">
    <location>
        <begin position="38"/>
        <end position="844"/>
    </location>
</feature>
<dbReference type="Pfam" id="PF01357">
    <property type="entry name" value="Expansin_C"/>
    <property type="match status" value="2"/>
</dbReference>
<dbReference type="Pfam" id="PF03330">
    <property type="entry name" value="DPBB_1"/>
    <property type="match status" value="2"/>
</dbReference>
<feature type="domain" description="Expansin-like EG45" evidence="9">
    <location>
        <begin position="71"/>
        <end position="177"/>
    </location>
</feature>
<dbReference type="CDD" id="cd22271">
    <property type="entry name" value="DPBB_EXP_N-like"/>
    <property type="match status" value="2"/>
</dbReference>
<dbReference type="OrthoDB" id="512937at2759"/>
<dbReference type="SUPFAM" id="SSF50685">
    <property type="entry name" value="Barwin-like endoglucanases"/>
    <property type="match status" value="2"/>
</dbReference>
<keyword evidence="5 8" id="KW-0732">Signal</keyword>
<dbReference type="SUPFAM" id="SSF49590">
    <property type="entry name" value="PHL pollen allergen"/>
    <property type="match status" value="2"/>
</dbReference>
<evidence type="ECO:0000313" key="11">
    <source>
        <dbReference type="EMBL" id="PSC67662.1"/>
    </source>
</evidence>
<gene>
    <name evidence="11" type="ORF">C2E20_8681</name>
</gene>
<dbReference type="PROSITE" id="PS50843">
    <property type="entry name" value="EXPANSIN_CBD"/>
    <property type="match status" value="2"/>
</dbReference>
<evidence type="ECO:0000256" key="2">
    <source>
        <dbReference type="ARBA" id="ARBA00004191"/>
    </source>
</evidence>
<comment type="caution">
    <text evidence="11">The sequence shown here is derived from an EMBL/GenBank/DDBJ whole genome shotgun (WGS) entry which is preliminary data.</text>
</comment>
<feature type="region of interest" description="Disordered" evidence="7">
    <location>
        <begin position="305"/>
        <end position="369"/>
    </location>
</feature>
<dbReference type="InterPro" id="IPR007118">
    <property type="entry name" value="Expan_Lol_pI"/>
</dbReference>
<keyword evidence="12" id="KW-1185">Reference proteome</keyword>
<evidence type="ECO:0000259" key="10">
    <source>
        <dbReference type="PROSITE" id="PS50843"/>
    </source>
</evidence>
<feature type="signal peptide" evidence="8">
    <location>
        <begin position="1"/>
        <end position="37"/>
    </location>
</feature>
<feature type="region of interest" description="Disordered" evidence="7">
    <location>
        <begin position="724"/>
        <end position="788"/>
    </location>
</feature>
<evidence type="ECO:0000256" key="3">
    <source>
        <dbReference type="ARBA" id="ARBA00005392"/>
    </source>
</evidence>
<dbReference type="InterPro" id="IPR002963">
    <property type="entry name" value="Expansin"/>
</dbReference>
<dbReference type="PROSITE" id="PS50842">
    <property type="entry name" value="EXPANSIN_EG45"/>
    <property type="match status" value="2"/>
</dbReference>
<evidence type="ECO:0000313" key="12">
    <source>
        <dbReference type="Proteomes" id="UP000239649"/>
    </source>
</evidence>
<feature type="region of interest" description="Disordered" evidence="7">
    <location>
        <begin position="814"/>
        <end position="844"/>
    </location>
</feature>
<keyword evidence="4" id="KW-0964">Secreted</keyword>
<dbReference type="InterPro" id="IPR007112">
    <property type="entry name" value="Expansin/allergen_DPBB_dom"/>
</dbReference>
<dbReference type="GO" id="GO:0016020">
    <property type="term" value="C:membrane"/>
    <property type="evidence" value="ECO:0007669"/>
    <property type="project" value="UniProtKB-SubCell"/>
</dbReference>
<evidence type="ECO:0000256" key="4">
    <source>
        <dbReference type="ARBA" id="ARBA00022512"/>
    </source>
</evidence>
<proteinExistence type="inferred from homology"/>
<dbReference type="Gene3D" id="2.40.40.10">
    <property type="entry name" value="RlpA-like domain"/>
    <property type="match status" value="2"/>
</dbReference>